<dbReference type="EMBL" id="QNRT01000005">
    <property type="protein sequence ID" value="RBP48761.1"/>
    <property type="molecule type" value="Genomic_DNA"/>
</dbReference>
<dbReference type="RefSeq" id="WP_113955360.1">
    <property type="nucleotide sequence ID" value="NZ_QNRT01000005.1"/>
</dbReference>
<accession>A0A395JGA3</accession>
<dbReference type="AlphaFoldDB" id="A0A395JGA3"/>
<dbReference type="Proteomes" id="UP000253083">
    <property type="component" value="Unassembled WGS sequence"/>
</dbReference>
<keyword evidence="3" id="KW-1185">Reference proteome</keyword>
<protein>
    <submittedName>
        <fullName evidence="2">Ribosomal protein S18 acetylase RimI-like enzyme</fullName>
    </submittedName>
</protein>
<dbReference type="OrthoDB" id="9796171at2"/>
<evidence type="ECO:0000313" key="2">
    <source>
        <dbReference type="EMBL" id="RBP48761.1"/>
    </source>
</evidence>
<dbReference type="GO" id="GO:0016747">
    <property type="term" value="F:acyltransferase activity, transferring groups other than amino-acyl groups"/>
    <property type="evidence" value="ECO:0007669"/>
    <property type="project" value="InterPro"/>
</dbReference>
<dbReference type="CDD" id="cd04301">
    <property type="entry name" value="NAT_SF"/>
    <property type="match status" value="1"/>
</dbReference>
<dbReference type="InParanoid" id="A0A395JGA3"/>
<keyword evidence="2" id="KW-0687">Ribonucleoprotein</keyword>
<dbReference type="InterPro" id="IPR000182">
    <property type="entry name" value="GNAT_dom"/>
</dbReference>
<organism evidence="2 3">
    <name type="scientific">Arenicella xantha</name>
    <dbReference type="NCBI Taxonomy" id="644221"/>
    <lineage>
        <taxon>Bacteria</taxon>
        <taxon>Pseudomonadati</taxon>
        <taxon>Pseudomonadota</taxon>
        <taxon>Gammaproteobacteria</taxon>
        <taxon>Arenicellales</taxon>
        <taxon>Arenicellaceae</taxon>
        <taxon>Arenicella</taxon>
    </lineage>
</organism>
<name>A0A395JGA3_9GAMM</name>
<dbReference type="InterPro" id="IPR016181">
    <property type="entry name" value="Acyl_CoA_acyltransferase"/>
</dbReference>
<dbReference type="SUPFAM" id="SSF55729">
    <property type="entry name" value="Acyl-CoA N-acyltransferases (Nat)"/>
    <property type="match status" value="1"/>
</dbReference>
<sequence length="164" mass="19287">MNPTLLDQYDLTFRPATDKDRSFLRRLYGSTREVEMSMVPWTSEQISEFLDMQFEAQHKFYHDQFAEAEFSIIMQSSRRIGRLYLDVRKDEIRIIDIALVPQSRGRGFGVALLSHILDKARRLTLPVTIHVEKNNPAMSLYKRLGFVLVEDQGVYDLMRWNVDN</sequence>
<evidence type="ECO:0000313" key="3">
    <source>
        <dbReference type="Proteomes" id="UP000253083"/>
    </source>
</evidence>
<feature type="domain" description="N-acetyltransferase" evidence="1">
    <location>
        <begin position="11"/>
        <end position="163"/>
    </location>
</feature>
<dbReference type="Pfam" id="PF00583">
    <property type="entry name" value="Acetyltransf_1"/>
    <property type="match status" value="1"/>
</dbReference>
<evidence type="ECO:0000259" key="1">
    <source>
        <dbReference type="PROSITE" id="PS51186"/>
    </source>
</evidence>
<keyword evidence="2" id="KW-0689">Ribosomal protein</keyword>
<dbReference type="Gene3D" id="3.40.630.30">
    <property type="match status" value="1"/>
</dbReference>
<dbReference type="PROSITE" id="PS51186">
    <property type="entry name" value="GNAT"/>
    <property type="match status" value="1"/>
</dbReference>
<comment type="caution">
    <text evidence="2">The sequence shown here is derived from an EMBL/GenBank/DDBJ whole genome shotgun (WGS) entry which is preliminary data.</text>
</comment>
<reference evidence="2 3" key="1">
    <citation type="submission" date="2018-06" db="EMBL/GenBank/DDBJ databases">
        <title>Genomic Encyclopedia of Type Strains, Phase IV (KMG-IV): sequencing the most valuable type-strain genomes for metagenomic binning, comparative biology and taxonomic classification.</title>
        <authorList>
            <person name="Goeker M."/>
        </authorList>
    </citation>
    <scope>NUCLEOTIDE SEQUENCE [LARGE SCALE GENOMIC DNA]</scope>
    <source>
        <strain evidence="2 3">DSM 24032</strain>
    </source>
</reference>
<gene>
    <name evidence="2" type="ORF">DFR28_105100</name>
</gene>
<proteinExistence type="predicted"/>
<dbReference type="GO" id="GO:0005840">
    <property type="term" value="C:ribosome"/>
    <property type="evidence" value="ECO:0007669"/>
    <property type="project" value="UniProtKB-KW"/>
</dbReference>